<keyword evidence="3" id="KW-0547">Nucleotide-binding</keyword>
<dbReference type="InterPro" id="IPR003593">
    <property type="entry name" value="AAA+_ATPase"/>
</dbReference>
<feature type="transmembrane region" description="Helical" evidence="7">
    <location>
        <begin position="114"/>
        <end position="133"/>
    </location>
</feature>
<feature type="transmembrane region" description="Helical" evidence="7">
    <location>
        <begin position="37"/>
        <end position="55"/>
    </location>
</feature>
<protein>
    <submittedName>
        <fullName evidence="10">ABC transporter ATP-binding protein</fullName>
    </submittedName>
</protein>
<evidence type="ECO:0000313" key="10">
    <source>
        <dbReference type="EMBL" id="GAA3212291.1"/>
    </source>
</evidence>
<evidence type="ECO:0000256" key="5">
    <source>
        <dbReference type="ARBA" id="ARBA00022989"/>
    </source>
</evidence>
<dbReference type="SMART" id="SM00382">
    <property type="entry name" value="AAA"/>
    <property type="match status" value="1"/>
</dbReference>
<feature type="transmembrane region" description="Helical" evidence="7">
    <location>
        <begin position="227"/>
        <end position="245"/>
    </location>
</feature>
<feature type="transmembrane region" description="Helical" evidence="7">
    <location>
        <begin position="257"/>
        <end position="278"/>
    </location>
</feature>
<evidence type="ECO:0000256" key="1">
    <source>
        <dbReference type="ARBA" id="ARBA00004651"/>
    </source>
</evidence>
<keyword evidence="5 7" id="KW-1133">Transmembrane helix</keyword>
<comment type="caution">
    <text evidence="10">The sequence shown here is derived from an EMBL/GenBank/DDBJ whole genome shotgun (WGS) entry which is preliminary data.</text>
</comment>
<name>A0ABP6Q9D5_9ACTN</name>
<dbReference type="GO" id="GO:0005524">
    <property type="term" value="F:ATP binding"/>
    <property type="evidence" value="ECO:0007669"/>
    <property type="project" value="UniProtKB-KW"/>
</dbReference>
<evidence type="ECO:0000256" key="4">
    <source>
        <dbReference type="ARBA" id="ARBA00022840"/>
    </source>
</evidence>
<keyword evidence="11" id="KW-1185">Reference proteome</keyword>
<dbReference type="InterPro" id="IPR003439">
    <property type="entry name" value="ABC_transporter-like_ATP-bd"/>
</dbReference>
<dbReference type="PROSITE" id="PS00211">
    <property type="entry name" value="ABC_TRANSPORTER_1"/>
    <property type="match status" value="1"/>
</dbReference>
<evidence type="ECO:0000259" key="8">
    <source>
        <dbReference type="PROSITE" id="PS50893"/>
    </source>
</evidence>
<dbReference type="InterPro" id="IPR036640">
    <property type="entry name" value="ABC1_TM_sf"/>
</dbReference>
<reference evidence="11" key="1">
    <citation type="journal article" date="2019" name="Int. J. Syst. Evol. Microbiol.">
        <title>The Global Catalogue of Microorganisms (GCM) 10K type strain sequencing project: providing services to taxonomists for standard genome sequencing and annotation.</title>
        <authorList>
            <consortium name="The Broad Institute Genomics Platform"/>
            <consortium name="The Broad Institute Genome Sequencing Center for Infectious Disease"/>
            <person name="Wu L."/>
            <person name="Ma J."/>
        </authorList>
    </citation>
    <scope>NUCLEOTIDE SEQUENCE [LARGE SCALE GENOMIC DNA]</scope>
    <source>
        <strain evidence="11">JCM 9377</strain>
    </source>
</reference>
<dbReference type="PROSITE" id="PS50893">
    <property type="entry name" value="ABC_TRANSPORTER_2"/>
    <property type="match status" value="1"/>
</dbReference>
<dbReference type="Gene3D" id="3.40.50.300">
    <property type="entry name" value="P-loop containing nucleotide triphosphate hydrolases"/>
    <property type="match status" value="1"/>
</dbReference>
<evidence type="ECO:0000259" key="9">
    <source>
        <dbReference type="PROSITE" id="PS50929"/>
    </source>
</evidence>
<dbReference type="InterPro" id="IPR017871">
    <property type="entry name" value="ABC_transporter-like_CS"/>
</dbReference>
<keyword evidence="2 7" id="KW-0812">Transmembrane</keyword>
<dbReference type="SUPFAM" id="SSF90123">
    <property type="entry name" value="ABC transporter transmembrane region"/>
    <property type="match status" value="1"/>
</dbReference>
<dbReference type="PROSITE" id="PS50929">
    <property type="entry name" value="ABC_TM1F"/>
    <property type="match status" value="1"/>
</dbReference>
<feature type="domain" description="ABC transmembrane type-1" evidence="9">
    <location>
        <begin position="5"/>
        <end position="280"/>
    </location>
</feature>
<dbReference type="Proteomes" id="UP001501237">
    <property type="component" value="Unassembled WGS sequence"/>
</dbReference>
<dbReference type="SUPFAM" id="SSF52540">
    <property type="entry name" value="P-loop containing nucleoside triphosphate hydrolases"/>
    <property type="match status" value="1"/>
</dbReference>
<dbReference type="InterPro" id="IPR039421">
    <property type="entry name" value="Type_1_exporter"/>
</dbReference>
<feature type="transmembrane region" description="Helical" evidence="7">
    <location>
        <begin position="139"/>
        <end position="156"/>
    </location>
</feature>
<dbReference type="Gene3D" id="1.20.1560.10">
    <property type="entry name" value="ABC transporter type 1, transmembrane domain"/>
    <property type="match status" value="1"/>
</dbReference>
<dbReference type="PANTHER" id="PTHR43394">
    <property type="entry name" value="ATP-DEPENDENT PERMEASE MDL1, MITOCHONDRIAL"/>
    <property type="match status" value="1"/>
</dbReference>
<evidence type="ECO:0000256" key="6">
    <source>
        <dbReference type="ARBA" id="ARBA00023136"/>
    </source>
</evidence>
<keyword evidence="4 10" id="KW-0067">ATP-binding</keyword>
<evidence type="ECO:0000256" key="3">
    <source>
        <dbReference type="ARBA" id="ARBA00022741"/>
    </source>
</evidence>
<accession>A0ABP6Q9D5</accession>
<dbReference type="InterPro" id="IPR011527">
    <property type="entry name" value="ABC1_TM_dom"/>
</dbReference>
<evidence type="ECO:0000313" key="11">
    <source>
        <dbReference type="Proteomes" id="UP001501237"/>
    </source>
</evidence>
<sequence>MIRRWLVVFAFAGAVLQLALPYVLGRTVDSVLAGDTGPLALCAALIAVAVACDALETWATGATSATEAADLRGRMVRRILWAGPALTRRFPEGELVTRTGINAEEAAQAVQARIGAVALLIPTAGGLIALTLIDPWLSLTLVAALVLIALALKTFFRASAVSAAAYQRTQGEIAGRLVDALAGARTIKAAGTGRAETARVLTPLPELRRHGLALWAANARAGVQTGLVVPLLEIAVLGVGGWRLTQGALSVGDLYAAVRYAVLGAGLSTALGQIGVLARARAARTRVEEILQAPCPAYGNSPVPDGPGELRLGDVVLPGGSLTAIVGHSGSGKTHLTAQIGRLAPAELPIALDGIPIEALTHDALRACVAYAFDRPVLLGDTLADAVTLGAPGADPAAAAARAGADAFVRALPEGYATALAEAPLSGGERQRLGLARAFAHPAEPGRPRLLILDDATSSLDTVTARRVGETLTATSGTRLVVTHRTATAAAADQVLWLDGGAIRACAPHRVLWDDPGYRAVFA</sequence>
<keyword evidence="6 7" id="KW-0472">Membrane</keyword>
<evidence type="ECO:0000256" key="2">
    <source>
        <dbReference type="ARBA" id="ARBA00022692"/>
    </source>
</evidence>
<dbReference type="EMBL" id="BAAAUV010000007">
    <property type="protein sequence ID" value="GAA3212291.1"/>
    <property type="molecule type" value="Genomic_DNA"/>
</dbReference>
<comment type="subcellular location">
    <subcellularLocation>
        <location evidence="1">Cell membrane</location>
        <topology evidence="1">Multi-pass membrane protein</topology>
    </subcellularLocation>
</comment>
<dbReference type="RefSeq" id="WP_344828663.1">
    <property type="nucleotide sequence ID" value="NZ_BAAAUV010000007.1"/>
</dbReference>
<feature type="domain" description="ABC transporter" evidence="8">
    <location>
        <begin position="285"/>
        <end position="523"/>
    </location>
</feature>
<dbReference type="PANTHER" id="PTHR43394:SF1">
    <property type="entry name" value="ATP-BINDING CASSETTE SUB-FAMILY B MEMBER 10, MITOCHONDRIAL"/>
    <property type="match status" value="1"/>
</dbReference>
<dbReference type="InterPro" id="IPR027417">
    <property type="entry name" value="P-loop_NTPase"/>
</dbReference>
<evidence type="ECO:0000256" key="7">
    <source>
        <dbReference type="SAM" id="Phobius"/>
    </source>
</evidence>
<dbReference type="Pfam" id="PF00005">
    <property type="entry name" value="ABC_tran"/>
    <property type="match status" value="1"/>
</dbReference>
<proteinExistence type="predicted"/>
<dbReference type="Pfam" id="PF00664">
    <property type="entry name" value="ABC_membrane"/>
    <property type="match status" value="1"/>
</dbReference>
<organism evidence="10 11">
    <name type="scientific">Actinocorallia longicatena</name>
    <dbReference type="NCBI Taxonomy" id="111803"/>
    <lineage>
        <taxon>Bacteria</taxon>
        <taxon>Bacillati</taxon>
        <taxon>Actinomycetota</taxon>
        <taxon>Actinomycetes</taxon>
        <taxon>Streptosporangiales</taxon>
        <taxon>Thermomonosporaceae</taxon>
        <taxon>Actinocorallia</taxon>
    </lineage>
</organism>
<gene>
    <name evidence="10" type="ORF">GCM10010468_31540</name>
</gene>